<sequence length="176" mass="20145">MWCLLKDYVPHFNNLAKQRLSVDNVCPLCKEATEDLDHLMWSCGVLRQFWLLLNLSFDPSRNTSDGKTQLVSTLIAADENTGKFLTISFWALWQKRNKLVYEGVADAFVVEPRACKRALCFAFDMGSRKIILEGDSSIRLLEGHFEEIAYHFVPREVNRAAHALAMDGCQRHTSCF</sequence>
<organism evidence="2 3">
    <name type="scientific">Gossypium trilobum</name>
    <dbReference type="NCBI Taxonomy" id="34281"/>
    <lineage>
        <taxon>Eukaryota</taxon>
        <taxon>Viridiplantae</taxon>
        <taxon>Streptophyta</taxon>
        <taxon>Embryophyta</taxon>
        <taxon>Tracheophyta</taxon>
        <taxon>Spermatophyta</taxon>
        <taxon>Magnoliopsida</taxon>
        <taxon>eudicotyledons</taxon>
        <taxon>Gunneridae</taxon>
        <taxon>Pentapetalae</taxon>
        <taxon>rosids</taxon>
        <taxon>malvids</taxon>
        <taxon>Malvales</taxon>
        <taxon>Malvaceae</taxon>
        <taxon>Malvoideae</taxon>
        <taxon>Gossypium</taxon>
    </lineage>
</organism>
<dbReference type="InterPro" id="IPR026960">
    <property type="entry name" value="RVT-Znf"/>
</dbReference>
<dbReference type="PANTHER" id="PTHR47074:SF61">
    <property type="entry name" value="RNASE H TYPE-1 DOMAIN-CONTAINING PROTEIN"/>
    <property type="match status" value="1"/>
</dbReference>
<reference evidence="2 3" key="1">
    <citation type="journal article" date="2019" name="Genome Biol. Evol.">
        <title>Insights into the evolution of the New World diploid cottons (Gossypium, subgenus Houzingenia) based on genome sequencing.</title>
        <authorList>
            <person name="Grover C.E."/>
            <person name="Arick M.A. 2nd"/>
            <person name="Thrash A."/>
            <person name="Conover J.L."/>
            <person name="Sanders W.S."/>
            <person name="Peterson D.G."/>
            <person name="Frelichowski J.E."/>
            <person name="Scheffler J.A."/>
            <person name="Scheffler B.E."/>
            <person name="Wendel J.F."/>
        </authorList>
    </citation>
    <scope>NUCLEOTIDE SEQUENCE [LARGE SCALE GENOMIC DNA]</scope>
    <source>
        <strain evidence="2">8</strain>
        <tissue evidence="2">Leaf</tissue>
    </source>
</reference>
<feature type="domain" description="Reverse transcriptase zinc-binding" evidence="1">
    <location>
        <begin position="1"/>
        <end position="50"/>
    </location>
</feature>
<evidence type="ECO:0000259" key="1">
    <source>
        <dbReference type="Pfam" id="PF13966"/>
    </source>
</evidence>
<keyword evidence="3" id="KW-1185">Reference proteome</keyword>
<dbReference type="AlphaFoldDB" id="A0A7J9DF67"/>
<dbReference type="Proteomes" id="UP000593568">
    <property type="component" value="Unassembled WGS sequence"/>
</dbReference>
<dbReference type="InterPro" id="IPR052929">
    <property type="entry name" value="RNase_H-like_EbsB-rel"/>
</dbReference>
<gene>
    <name evidence="2" type="ORF">Gotri_022279</name>
</gene>
<dbReference type="CDD" id="cd06222">
    <property type="entry name" value="RNase_H_like"/>
    <property type="match status" value="1"/>
</dbReference>
<protein>
    <recommendedName>
        <fullName evidence="1">Reverse transcriptase zinc-binding domain-containing protein</fullName>
    </recommendedName>
</protein>
<feature type="non-terminal residue" evidence="2">
    <location>
        <position position="176"/>
    </location>
</feature>
<comment type="caution">
    <text evidence="2">The sequence shown here is derived from an EMBL/GenBank/DDBJ whole genome shotgun (WGS) entry which is preliminary data.</text>
</comment>
<accession>A0A7J9DF67</accession>
<dbReference type="InterPro" id="IPR044730">
    <property type="entry name" value="RNase_H-like_dom_plant"/>
</dbReference>
<name>A0A7J9DF67_9ROSI</name>
<dbReference type="Pfam" id="PF13966">
    <property type="entry name" value="zf-RVT"/>
    <property type="match status" value="1"/>
</dbReference>
<evidence type="ECO:0000313" key="2">
    <source>
        <dbReference type="EMBL" id="MBA0759382.1"/>
    </source>
</evidence>
<dbReference type="EMBL" id="JABEZW010000002">
    <property type="protein sequence ID" value="MBA0759382.1"/>
    <property type="molecule type" value="Genomic_DNA"/>
</dbReference>
<proteinExistence type="predicted"/>
<dbReference type="PANTHER" id="PTHR47074">
    <property type="entry name" value="BNAC02G40300D PROTEIN"/>
    <property type="match status" value="1"/>
</dbReference>
<evidence type="ECO:0000313" key="3">
    <source>
        <dbReference type="Proteomes" id="UP000593568"/>
    </source>
</evidence>